<comment type="similarity">
    <text evidence="2 9 10">Belongs to the FGGY kinase family.</text>
</comment>
<feature type="binding site" evidence="9">
    <location>
        <position position="13"/>
    </location>
    <ligand>
        <name>ATP</name>
        <dbReference type="ChEBI" id="CHEBI:30616"/>
    </ligand>
</feature>
<comment type="activity regulation">
    <text evidence="9">Inhibited by fructose 1,6-bisphosphate (FBP).</text>
</comment>
<feature type="binding site" evidence="9">
    <location>
        <position position="243"/>
    </location>
    <ligand>
        <name>glycerol</name>
        <dbReference type="ChEBI" id="CHEBI:17754"/>
    </ligand>
</feature>
<dbReference type="Proteomes" id="UP000721844">
    <property type="component" value="Unassembled WGS sequence"/>
</dbReference>
<dbReference type="GO" id="GO:0004370">
    <property type="term" value="F:glycerol kinase activity"/>
    <property type="evidence" value="ECO:0007669"/>
    <property type="project" value="UniProtKB-UniRule"/>
</dbReference>
<protein>
    <recommendedName>
        <fullName evidence="9">Glycerol kinase</fullName>
        <ecNumber evidence="9">2.7.1.30</ecNumber>
    </recommendedName>
    <alternativeName>
        <fullName evidence="9">ATP:glycerol 3-phosphotransferase</fullName>
    </alternativeName>
    <alternativeName>
        <fullName evidence="9">Glycerokinase</fullName>
        <shortName evidence="9">GK</shortName>
    </alternativeName>
</protein>
<feature type="binding site" evidence="9">
    <location>
        <position position="265"/>
    </location>
    <ligand>
        <name>ADP</name>
        <dbReference type="ChEBI" id="CHEBI:456216"/>
    </ligand>
</feature>
<name>A0A963Z856_9PROT</name>
<comment type="pathway">
    <text evidence="1 9">Polyol metabolism; glycerol degradation via glycerol kinase pathway; sn-glycerol 3-phosphate from glycerol: step 1/1.</text>
</comment>
<keyword evidence="7 9" id="KW-0067">ATP-binding</keyword>
<evidence type="ECO:0000313" key="13">
    <source>
        <dbReference type="EMBL" id="MCB8883613.1"/>
    </source>
</evidence>
<dbReference type="GO" id="GO:0005524">
    <property type="term" value="F:ATP binding"/>
    <property type="evidence" value="ECO:0007669"/>
    <property type="project" value="UniProtKB-UniRule"/>
</dbReference>
<dbReference type="Gene3D" id="3.30.420.40">
    <property type="match status" value="2"/>
</dbReference>
<feature type="binding site" evidence="9">
    <location>
        <position position="82"/>
    </location>
    <ligand>
        <name>sn-glycerol 3-phosphate</name>
        <dbReference type="ChEBI" id="CHEBI:57597"/>
    </ligand>
</feature>
<sequence length="499" mass="53634">MPSHILVIDQGTTSTRAIVFDAAMKPVASAQEEFPQIFPHPGWVEHNPETLWATTLGTARAAIAEAGLTASDIAGLGIANQRETALIWDRATGRPIANAIVWQDRRTAEFCEQLETDGAGPLVAERTGLRLDPYFSATKIAWLLDHVPGARAQAEDGKLAFGTVDTFLLWRLTGGQVHATDATNASRTLLCDIRTGIWDQDLLKLFNIPGSLLPEIRDCAGHFGTTQPDFFGGPIAIRGIAGDQQAALIGQGCFTPGTVKATYGTGGFVLLNIGDKPKQSRHRLLTTIAWARGGERAYALEGSIFSAGASVQWLRDGLGLVENSAETGRLAEAADPGQSVYLVPAFTGLGAPHWNSHARALVSGISRGTTKRELARAVLESIGYQTRDLLQAMLADYGEPIEDLAFRVDGGMSASDWTMQFLADMLGHAVERPEFRETTAMGAAYLAGLDAGLYPEPAEFARSRAVDRRFTPGLDEATRAAKYRGWLHAVKLATLPEDG</sequence>
<evidence type="ECO:0000256" key="1">
    <source>
        <dbReference type="ARBA" id="ARBA00005190"/>
    </source>
</evidence>
<feature type="binding site" evidence="9">
    <location>
        <position position="243"/>
    </location>
    <ligand>
        <name>sn-glycerol 3-phosphate</name>
        <dbReference type="ChEBI" id="CHEBI:57597"/>
    </ligand>
</feature>
<keyword evidence="6 9" id="KW-0319">Glycerol metabolism</keyword>
<dbReference type="PANTHER" id="PTHR10196:SF78">
    <property type="entry name" value="GLYCEROL KINASE"/>
    <property type="match status" value="1"/>
</dbReference>
<dbReference type="InterPro" id="IPR000577">
    <property type="entry name" value="Carb_kinase_FGGY"/>
</dbReference>
<feature type="binding site" evidence="9">
    <location>
        <position position="14"/>
    </location>
    <ligand>
        <name>ATP</name>
        <dbReference type="ChEBI" id="CHEBI:30616"/>
    </ligand>
</feature>
<evidence type="ECO:0000256" key="5">
    <source>
        <dbReference type="ARBA" id="ARBA00022777"/>
    </source>
</evidence>
<evidence type="ECO:0000256" key="6">
    <source>
        <dbReference type="ARBA" id="ARBA00022798"/>
    </source>
</evidence>
<dbReference type="Pfam" id="PF02782">
    <property type="entry name" value="FGGY_C"/>
    <property type="match status" value="1"/>
</dbReference>
<feature type="binding site" evidence="9">
    <location>
        <position position="308"/>
    </location>
    <ligand>
        <name>ATP</name>
        <dbReference type="ChEBI" id="CHEBI:30616"/>
    </ligand>
</feature>
<feature type="binding site" evidence="9">
    <location>
        <position position="83"/>
    </location>
    <ligand>
        <name>glycerol</name>
        <dbReference type="ChEBI" id="CHEBI:17754"/>
    </ligand>
</feature>
<keyword evidence="14" id="KW-1185">Reference proteome</keyword>
<feature type="binding site" evidence="9">
    <location>
        <position position="411"/>
    </location>
    <ligand>
        <name>ATP</name>
        <dbReference type="ChEBI" id="CHEBI:30616"/>
    </ligand>
</feature>
<evidence type="ECO:0000256" key="4">
    <source>
        <dbReference type="ARBA" id="ARBA00022741"/>
    </source>
</evidence>
<feature type="domain" description="Carbohydrate kinase FGGY N-terminal" evidence="11">
    <location>
        <begin position="5"/>
        <end position="250"/>
    </location>
</feature>
<dbReference type="FunFam" id="3.30.420.40:FF:000008">
    <property type="entry name" value="Glycerol kinase"/>
    <property type="match status" value="1"/>
</dbReference>
<feature type="binding site" evidence="9">
    <location>
        <position position="312"/>
    </location>
    <ligand>
        <name>ATP</name>
        <dbReference type="ChEBI" id="CHEBI:30616"/>
    </ligand>
</feature>
<dbReference type="InterPro" id="IPR018484">
    <property type="entry name" value="FGGY_N"/>
</dbReference>
<comment type="function">
    <text evidence="9">Key enzyme in the regulation of glycerol uptake and metabolism. Catalyzes the phosphorylation of glycerol to yield sn-glycerol 3-phosphate.</text>
</comment>
<dbReference type="AlphaFoldDB" id="A0A963Z856"/>
<evidence type="ECO:0000256" key="10">
    <source>
        <dbReference type="RuleBase" id="RU003733"/>
    </source>
</evidence>
<feature type="domain" description="Carbohydrate kinase FGGY C-terminal" evidence="12">
    <location>
        <begin position="260"/>
        <end position="449"/>
    </location>
</feature>
<feature type="binding site" evidence="9">
    <location>
        <position position="82"/>
    </location>
    <ligand>
        <name>glycerol</name>
        <dbReference type="ChEBI" id="CHEBI:17754"/>
    </ligand>
</feature>
<keyword evidence="3 9" id="KW-0808">Transferase</keyword>
<feature type="binding site" evidence="9">
    <location>
        <position position="411"/>
    </location>
    <ligand>
        <name>ADP</name>
        <dbReference type="ChEBI" id="CHEBI:456216"/>
    </ligand>
</feature>
<accession>A0A963Z856</accession>
<feature type="binding site" evidence="9">
    <location>
        <position position="16"/>
    </location>
    <ligand>
        <name>ADP</name>
        <dbReference type="ChEBI" id="CHEBI:456216"/>
    </ligand>
</feature>
<dbReference type="PROSITE" id="PS00445">
    <property type="entry name" value="FGGY_KINASES_2"/>
    <property type="match status" value="1"/>
</dbReference>
<dbReference type="HAMAP" id="MF_00186">
    <property type="entry name" value="Glycerol_kin"/>
    <property type="match status" value="1"/>
</dbReference>
<dbReference type="CDD" id="cd07786">
    <property type="entry name" value="FGGY_EcGK_like"/>
    <property type="match status" value="1"/>
</dbReference>
<dbReference type="GO" id="GO:0019563">
    <property type="term" value="P:glycerol catabolic process"/>
    <property type="evidence" value="ECO:0007669"/>
    <property type="project" value="UniProtKB-UniRule"/>
</dbReference>
<dbReference type="PIRSF" id="PIRSF000538">
    <property type="entry name" value="GlpK"/>
    <property type="match status" value="1"/>
</dbReference>
<dbReference type="GO" id="GO:0006072">
    <property type="term" value="P:glycerol-3-phosphate metabolic process"/>
    <property type="evidence" value="ECO:0007669"/>
    <property type="project" value="InterPro"/>
</dbReference>
<dbReference type="PROSITE" id="PS00933">
    <property type="entry name" value="FGGY_KINASES_1"/>
    <property type="match status" value="1"/>
</dbReference>
<dbReference type="RefSeq" id="WP_227310270.1">
    <property type="nucleotide sequence ID" value="NZ_JAESVA010000014.1"/>
</dbReference>
<dbReference type="InterPro" id="IPR018483">
    <property type="entry name" value="Carb_kinase_FGGY_CS"/>
</dbReference>
<organism evidence="13 14">
    <name type="scientific">Acidisoma cellulosilyticum</name>
    <dbReference type="NCBI Taxonomy" id="2802395"/>
    <lineage>
        <taxon>Bacteria</taxon>
        <taxon>Pseudomonadati</taxon>
        <taxon>Pseudomonadota</taxon>
        <taxon>Alphaproteobacteria</taxon>
        <taxon>Acetobacterales</taxon>
        <taxon>Acidocellaceae</taxon>
        <taxon>Acidisoma</taxon>
    </lineage>
</organism>
<dbReference type="NCBIfam" id="NF000756">
    <property type="entry name" value="PRK00047.1"/>
    <property type="match status" value="1"/>
</dbReference>
<dbReference type="NCBIfam" id="TIGR01311">
    <property type="entry name" value="glycerol_kin"/>
    <property type="match status" value="1"/>
</dbReference>
<dbReference type="PANTHER" id="PTHR10196">
    <property type="entry name" value="SUGAR KINASE"/>
    <property type="match status" value="1"/>
</dbReference>
<feature type="binding site" evidence="9">
    <location>
        <position position="265"/>
    </location>
    <ligand>
        <name>ATP</name>
        <dbReference type="ChEBI" id="CHEBI:30616"/>
    </ligand>
</feature>
<proteinExistence type="inferred from homology"/>
<reference evidence="13 14" key="1">
    <citation type="journal article" date="2021" name="Microorganisms">
        <title>Acidisoma silvae sp. nov. and Acidisomacellulosilytica sp. nov., Two Acidophilic Bacteria Isolated from Decaying Wood, Hydrolyzing Cellulose and Producing Poly-3-hydroxybutyrate.</title>
        <authorList>
            <person name="Mieszkin S."/>
            <person name="Pouder E."/>
            <person name="Uroz S."/>
            <person name="Simon-Colin C."/>
            <person name="Alain K."/>
        </authorList>
    </citation>
    <scope>NUCLEOTIDE SEQUENCE [LARGE SCALE GENOMIC DNA]</scope>
    <source>
        <strain evidence="13 14">HW T5.17</strain>
    </source>
</reference>
<dbReference type="EMBL" id="JAESVA010000014">
    <property type="protein sequence ID" value="MCB8883613.1"/>
    <property type="molecule type" value="Genomic_DNA"/>
</dbReference>
<feature type="binding site" evidence="9">
    <location>
        <position position="308"/>
    </location>
    <ligand>
        <name>ADP</name>
        <dbReference type="ChEBI" id="CHEBI:456216"/>
    </ligand>
</feature>
<keyword evidence="5 9" id="KW-0418">Kinase</keyword>
<comment type="caution">
    <text evidence="13">The sequence shown here is derived from an EMBL/GenBank/DDBJ whole genome shotgun (WGS) entry which is preliminary data.</text>
</comment>
<keyword evidence="4 9" id="KW-0547">Nucleotide-binding</keyword>
<comment type="caution">
    <text evidence="9">Lacks conserved residue(s) required for the propagation of feature annotation.</text>
</comment>
<comment type="catalytic activity">
    <reaction evidence="8 9">
        <text>glycerol + ATP = sn-glycerol 3-phosphate + ADP + H(+)</text>
        <dbReference type="Rhea" id="RHEA:21644"/>
        <dbReference type="ChEBI" id="CHEBI:15378"/>
        <dbReference type="ChEBI" id="CHEBI:17754"/>
        <dbReference type="ChEBI" id="CHEBI:30616"/>
        <dbReference type="ChEBI" id="CHEBI:57597"/>
        <dbReference type="ChEBI" id="CHEBI:456216"/>
        <dbReference type="EC" id="2.7.1.30"/>
    </reaction>
</comment>
<dbReference type="EC" id="2.7.1.30" evidence="9"/>
<evidence type="ECO:0000313" key="14">
    <source>
        <dbReference type="Proteomes" id="UP000721844"/>
    </source>
</evidence>
<evidence type="ECO:0000256" key="3">
    <source>
        <dbReference type="ARBA" id="ARBA00022679"/>
    </source>
</evidence>
<evidence type="ECO:0000256" key="2">
    <source>
        <dbReference type="ARBA" id="ARBA00009156"/>
    </source>
</evidence>
<evidence type="ECO:0000259" key="12">
    <source>
        <dbReference type="Pfam" id="PF02782"/>
    </source>
</evidence>
<feature type="binding site" evidence="9">
    <location>
        <position position="244"/>
    </location>
    <ligand>
        <name>glycerol</name>
        <dbReference type="ChEBI" id="CHEBI:17754"/>
    </ligand>
</feature>
<dbReference type="GO" id="GO:0005829">
    <property type="term" value="C:cytosol"/>
    <property type="evidence" value="ECO:0007669"/>
    <property type="project" value="TreeGrafter"/>
</dbReference>
<evidence type="ECO:0000256" key="8">
    <source>
        <dbReference type="ARBA" id="ARBA00052101"/>
    </source>
</evidence>
<dbReference type="FunFam" id="3.30.420.40:FF:000007">
    <property type="entry name" value="Glycerol kinase"/>
    <property type="match status" value="1"/>
</dbReference>
<feature type="binding site" evidence="9">
    <location>
        <position position="134"/>
    </location>
    <ligand>
        <name>sn-glycerol 3-phosphate</name>
        <dbReference type="ChEBI" id="CHEBI:57597"/>
    </ligand>
</feature>
<dbReference type="Pfam" id="PF00370">
    <property type="entry name" value="FGGY_N"/>
    <property type="match status" value="1"/>
</dbReference>
<dbReference type="InterPro" id="IPR043129">
    <property type="entry name" value="ATPase_NBD"/>
</dbReference>
<feature type="binding site" evidence="9">
    <location>
        <position position="12"/>
    </location>
    <ligand>
        <name>ATP</name>
        <dbReference type="ChEBI" id="CHEBI:30616"/>
    </ligand>
</feature>
<dbReference type="InterPro" id="IPR018485">
    <property type="entry name" value="FGGY_C"/>
</dbReference>
<evidence type="ECO:0000256" key="9">
    <source>
        <dbReference type="HAMAP-Rule" id="MF_00186"/>
    </source>
</evidence>
<feature type="binding site" evidence="9">
    <location>
        <position position="12"/>
    </location>
    <ligand>
        <name>ADP</name>
        <dbReference type="ChEBI" id="CHEBI:456216"/>
    </ligand>
</feature>
<feature type="binding site" evidence="9">
    <location>
        <position position="134"/>
    </location>
    <ligand>
        <name>glycerol</name>
        <dbReference type="ChEBI" id="CHEBI:17754"/>
    </ligand>
</feature>
<dbReference type="SUPFAM" id="SSF53067">
    <property type="entry name" value="Actin-like ATPase domain"/>
    <property type="match status" value="2"/>
</dbReference>
<gene>
    <name evidence="9 13" type="primary">glpK</name>
    <name evidence="13" type="ORF">ACELLULO517_25415</name>
</gene>
<evidence type="ECO:0000259" key="11">
    <source>
        <dbReference type="Pfam" id="PF00370"/>
    </source>
</evidence>
<evidence type="ECO:0000256" key="7">
    <source>
        <dbReference type="ARBA" id="ARBA00022840"/>
    </source>
</evidence>
<dbReference type="InterPro" id="IPR005999">
    <property type="entry name" value="Glycerol_kin"/>
</dbReference>
<feature type="binding site" evidence="9">
    <location>
        <position position="12"/>
    </location>
    <ligand>
        <name>sn-glycerol 3-phosphate</name>
        <dbReference type="ChEBI" id="CHEBI:57597"/>
    </ligand>
</feature>
<feature type="binding site" evidence="9">
    <location>
        <position position="83"/>
    </location>
    <ligand>
        <name>sn-glycerol 3-phosphate</name>
        <dbReference type="ChEBI" id="CHEBI:57597"/>
    </ligand>
</feature>